<proteinExistence type="inferred from homology"/>
<accession>S8B731</accession>
<dbReference type="InterPro" id="IPR040453">
    <property type="entry name" value="Mnd1_HTH"/>
</dbReference>
<feature type="domain" description="Mnd1 HTH" evidence="6">
    <location>
        <begin position="14"/>
        <end position="72"/>
    </location>
</feature>
<dbReference type="Proteomes" id="UP000019376">
    <property type="component" value="Unassembled WGS sequence"/>
</dbReference>
<keyword evidence="3" id="KW-0175">Coiled coil</keyword>
<evidence type="ECO:0000313" key="8">
    <source>
        <dbReference type="Proteomes" id="UP000019376"/>
    </source>
</evidence>
<dbReference type="GO" id="GO:0005634">
    <property type="term" value="C:nucleus"/>
    <property type="evidence" value="ECO:0007669"/>
    <property type="project" value="UniProtKB-SubCell"/>
</dbReference>
<dbReference type="PIRSF" id="PIRSF026991">
    <property type="entry name" value="Mnd1"/>
    <property type="match status" value="1"/>
</dbReference>
<dbReference type="PhylomeDB" id="S8B731"/>
<protein>
    <recommendedName>
        <fullName evidence="5">Meiotic nuclear division protein 1</fullName>
    </recommendedName>
</protein>
<dbReference type="Pfam" id="PF03962">
    <property type="entry name" value="Mnd1"/>
    <property type="match status" value="1"/>
</dbReference>
<evidence type="ECO:0000256" key="2">
    <source>
        <dbReference type="ARBA" id="ARBA00005981"/>
    </source>
</evidence>
<dbReference type="InterPro" id="IPR005647">
    <property type="entry name" value="Mnd1"/>
</dbReference>
<evidence type="ECO:0000256" key="5">
    <source>
        <dbReference type="PIRNR" id="PIRNR026991"/>
    </source>
</evidence>
<dbReference type="AlphaFoldDB" id="S8B731"/>
<keyword evidence="4 5" id="KW-0539">Nucleus</keyword>
<dbReference type="GO" id="GO:0007131">
    <property type="term" value="P:reciprocal meiotic recombination"/>
    <property type="evidence" value="ECO:0007669"/>
    <property type="project" value="InterPro"/>
</dbReference>
<evidence type="ECO:0000256" key="1">
    <source>
        <dbReference type="ARBA" id="ARBA00004123"/>
    </source>
</evidence>
<comment type="function">
    <text evidence="5">Required for proper homologous chromosome pairing and efficient cross-over and intragenic recombination during meiosis.</text>
</comment>
<evidence type="ECO:0000259" key="6">
    <source>
        <dbReference type="Pfam" id="PF03962"/>
    </source>
</evidence>
<evidence type="ECO:0000256" key="3">
    <source>
        <dbReference type="ARBA" id="ARBA00023054"/>
    </source>
</evidence>
<name>S8B731_PENO1</name>
<sequence>MPPKLSRSEKLDLILTHLQSTRTCHTLKDLEKSLPAVASINSIQVKEFIQALTDENQIRVEKIGSGNWYWCFGSDERQDRQRQLTRVKADVDKARKGCADAEADLAAELARRQQEGDDSSCDAEREILQVQKIHLHEDIRRLGKIDTSPVDAVGSKSVSQLQTELAGFHQQALQWTDNIYILEEYLCKLAGGDREMVDELLRQCYEDEYVEGEGLRELFL</sequence>
<dbReference type="GO" id="GO:0003690">
    <property type="term" value="F:double-stranded DNA binding"/>
    <property type="evidence" value="ECO:0007669"/>
    <property type="project" value="InterPro"/>
</dbReference>
<comment type="similarity">
    <text evidence="2 5">Belongs to the MND1 family.</text>
</comment>
<dbReference type="OrthoDB" id="9978204at2759"/>
<organism evidence="7 8">
    <name type="scientific">Penicillium oxalicum (strain 114-2 / CGMCC 5302)</name>
    <name type="common">Penicillium decumbens</name>
    <dbReference type="NCBI Taxonomy" id="933388"/>
    <lineage>
        <taxon>Eukaryota</taxon>
        <taxon>Fungi</taxon>
        <taxon>Dikarya</taxon>
        <taxon>Ascomycota</taxon>
        <taxon>Pezizomycotina</taxon>
        <taxon>Eurotiomycetes</taxon>
        <taxon>Eurotiomycetidae</taxon>
        <taxon>Eurotiales</taxon>
        <taxon>Aspergillaceae</taxon>
        <taxon>Penicillium</taxon>
    </lineage>
</organism>
<gene>
    <name evidence="7" type="ORF">PDE_05458</name>
</gene>
<evidence type="ECO:0000313" key="7">
    <source>
        <dbReference type="EMBL" id="EPS30507.1"/>
    </source>
</evidence>
<reference evidence="7 8" key="1">
    <citation type="journal article" date="2013" name="PLoS ONE">
        <title>Genomic and secretomic analyses reveal unique features of the lignocellulolytic enzyme system of Penicillium decumbens.</title>
        <authorList>
            <person name="Liu G."/>
            <person name="Zhang L."/>
            <person name="Wei X."/>
            <person name="Zou G."/>
            <person name="Qin Y."/>
            <person name="Ma L."/>
            <person name="Li J."/>
            <person name="Zheng H."/>
            <person name="Wang S."/>
            <person name="Wang C."/>
            <person name="Xun L."/>
            <person name="Zhao G.-P."/>
            <person name="Zhou Z."/>
            <person name="Qu Y."/>
        </authorList>
    </citation>
    <scope>NUCLEOTIDE SEQUENCE [LARGE SCALE GENOMIC DNA]</scope>
    <source>
        <strain evidence="8">114-2 / CGMCC 5302</strain>
    </source>
</reference>
<comment type="subcellular location">
    <subcellularLocation>
        <location evidence="1 5">Nucleus</location>
    </subcellularLocation>
</comment>
<dbReference type="EMBL" id="KB644412">
    <property type="protein sequence ID" value="EPS30507.1"/>
    <property type="molecule type" value="Genomic_DNA"/>
</dbReference>
<keyword evidence="8" id="KW-1185">Reference proteome</keyword>
<dbReference type="eggNOG" id="KOG3433">
    <property type="taxonomic scope" value="Eukaryota"/>
</dbReference>
<dbReference type="HOGENOM" id="CLU_080628_0_0_1"/>
<dbReference type="STRING" id="933388.S8B731"/>
<evidence type="ECO:0000256" key="4">
    <source>
        <dbReference type="ARBA" id="ARBA00023242"/>
    </source>
</evidence>